<protein>
    <submittedName>
        <fullName evidence="1">Uncharacterized protein</fullName>
    </submittedName>
</protein>
<dbReference type="PANTHER" id="PTHR14187:SF5">
    <property type="entry name" value="HEAT SHOCK 70 KDA PROTEIN 12A"/>
    <property type="match status" value="1"/>
</dbReference>
<dbReference type="EMBL" id="KL142396">
    <property type="protein sequence ID" value="KDR70712.1"/>
    <property type="molecule type" value="Genomic_DNA"/>
</dbReference>
<gene>
    <name evidence="1" type="ORF">GALMADRAFT_103100</name>
</gene>
<accession>A0A067SL08</accession>
<name>A0A067SL08_GALM3</name>
<dbReference type="PANTHER" id="PTHR14187">
    <property type="entry name" value="ALPHA KINASE/ELONGATION FACTOR 2 KINASE"/>
    <property type="match status" value="1"/>
</dbReference>
<dbReference type="CDD" id="cd10170">
    <property type="entry name" value="ASKHA_NBD_HSP70"/>
    <property type="match status" value="1"/>
</dbReference>
<dbReference type="Proteomes" id="UP000027222">
    <property type="component" value="Unassembled WGS sequence"/>
</dbReference>
<dbReference type="OrthoDB" id="2963168at2759"/>
<evidence type="ECO:0000313" key="2">
    <source>
        <dbReference type="Proteomes" id="UP000027222"/>
    </source>
</evidence>
<reference evidence="2" key="1">
    <citation type="journal article" date="2014" name="Proc. Natl. Acad. Sci. U.S.A.">
        <title>Extensive sampling of basidiomycete genomes demonstrates inadequacy of the white-rot/brown-rot paradigm for wood decay fungi.</title>
        <authorList>
            <person name="Riley R."/>
            <person name="Salamov A.A."/>
            <person name="Brown D.W."/>
            <person name="Nagy L.G."/>
            <person name="Floudas D."/>
            <person name="Held B.W."/>
            <person name="Levasseur A."/>
            <person name="Lombard V."/>
            <person name="Morin E."/>
            <person name="Otillar R."/>
            <person name="Lindquist E.A."/>
            <person name="Sun H."/>
            <person name="LaButti K.M."/>
            <person name="Schmutz J."/>
            <person name="Jabbour D."/>
            <person name="Luo H."/>
            <person name="Baker S.E."/>
            <person name="Pisabarro A.G."/>
            <person name="Walton J.D."/>
            <person name="Blanchette R.A."/>
            <person name="Henrissat B."/>
            <person name="Martin F."/>
            <person name="Cullen D."/>
            <person name="Hibbett D.S."/>
            <person name="Grigoriev I.V."/>
        </authorList>
    </citation>
    <scope>NUCLEOTIDE SEQUENCE [LARGE SCALE GENOMIC DNA]</scope>
    <source>
        <strain evidence="2">CBS 339.88</strain>
    </source>
</reference>
<dbReference type="Gene3D" id="3.30.420.40">
    <property type="match status" value="1"/>
</dbReference>
<dbReference type="SUPFAM" id="SSF53067">
    <property type="entry name" value="Actin-like ATPase domain"/>
    <property type="match status" value="2"/>
</dbReference>
<keyword evidence="2" id="KW-1185">Reference proteome</keyword>
<organism evidence="1 2">
    <name type="scientific">Galerina marginata (strain CBS 339.88)</name>
    <dbReference type="NCBI Taxonomy" id="685588"/>
    <lineage>
        <taxon>Eukaryota</taxon>
        <taxon>Fungi</taxon>
        <taxon>Dikarya</taxon>
        <taxon>Basidiomycota</taxon>
        <taxon>Agaricomycotina</taxon>
        <taxon>Agaricomycetes</taxon>
        <taxon>Agaricomycetidae</taxon>
        <taxon>Agaricales</taxon>
        <taxon>Agaricineae</taxon>
        <taxon>Strophariaceae</taxon>
        <taxon>Galerina</taxon>
    </lineage>
</organism>
<dbReference type="HOGENOM" id="CLU_009958_4_2_1"/>
<proteinExistence type="predicted"/>
<dbReference type="STRING" id="685588.A0A067SL08"/>
<dbReference type="AlphaFoldDB" id="A0A067SL08"/>
<dbReference type="InterPro" id="IPR043129">
    <property type="entry name" value="ATPase_NBD"/>
</dbReference>
<evidence type="ECO:0000313" key="1">
    <source>
        <dbReference type="EMBL" id="KDR70712.1"/>
    </source>
</evidence>
<sequence length="591" mass="65959">MPSSSRFHGPQRRLVLAFDIGTTFSGISYSILDPGQIPEVKGVTKFPSQENHSGSSKIPSVIYYDASGKVRAVGAEATADAMYETAEEENLIMAEWFKLHLRPKAKENEDLTDQIPPLPLNKTVIDIFADFLRYLLACAKSYIQTTHPNGSDLWNSVMGDIEFILSHPNGWEGAEQSQMRKAAVLARLIPDNTSGHTRLSFVTEGEASLHFAIRHGLPEGAIRNGEGVMIVDAGGGTIDVSSYAKQARTTEDTFPEIAVPQCYFHGSVFVSINARIFLEKMLSESPYIADIEHIVRCFDNTTKLRFRDDRDAQFVRFASAKDNDPGCGIRFGQLKLAGSDTASFFQPSLECIVNAVLDQRQTARKPISHVVFVGGFAANDWLYNQMNARLVPYGLTILVPNNHVNKAVSDGAVLSYLNHSVRNRIAKFSYGVKMNVHFDANNSEHQQRVVHSFVCEVDGGRKLEGGFDVILFKDTEVEETKEFKKPYVRCSKTRSELQGPTSVAVHCYRGASMNPRWTDTDPNHYRRIGILKADLSCLPPEIKVNKVTQENYFRVDYSVILFFGLTELKGQVAWLENGVEKRSPATIIYEP</sequence>